<reference evidence="1 4" key="3">
    <citation type="submission" date="2019-06" db="EMBL/GenBank/DDBJ databases">
        <title>Whole genome shotgun sequence of Brevibacillus reuszeri NBRC 15719.</title>
        <authorList>
            <person name="Hosoyama A."/>
            <person name="Uohara A."/>
            <person name="Ohji S."/>
            <person name="Ichikawa N."/>
        </authorList>
    </citation>
    <scope>NUCLEOTIDE SEQUENCE [LARGE SCALE GENOMIC DNA]</scope>
    <source>
        <strain evidence="1 4">NBRC 15719</strain>
    </source>
</reference>
<organism evidence="2 3">
    <name type="scientific">Brevibacillus reuszeri</name>
    <dbReference type="NCBI Taxonomy" id="54915"/>
    <lineage>
        <taxon>Bacteria</taxon>
        <taxon>Bacillati</taxon>
        <taxon>Bacillota</taxon>
        <taxon>Bacilli</taxon>
        <taxon>Bacillales</taxon>
        <taxon>Paenibacillaceae</taxon>
        <taxon>Brevibacillus</taxon>
    </lineage>
</organism>
<name>A0A0K9YNB1_9BACL</name>
<dbReference type="OrthoDB" id="2478920at2"/>
<dbReference type="EMBL" id="LGIQ01000011">
    <property type="protein sequence ID" value="KNB69655.1"/>
    <property type="molecule type" value="Genomic_DNA"/>
</dbReference>
<dbReference type="PATRIC" id="fig|54915.3.peg.4748"/>
<evidence type="ECO:0000313" key="4">
    <source>
        <dbReference type="Proteomes" id="UP000319578"/>
    </source>
</evidence>
<keyword evidence="4" id="KW-1185">Reference proteome</keyword>
<reference evidence="2" key="2">
    <citation type="submission" date="2015-07" db="EMBL/GenBank/DDBJ databases">
        <title>MeaNS - Measles Nucleotide Surveillance Program.</title>
        <authorList>
            <person name="Tran T."/>
            <person name="Druce J."/>
        </authorList>
    </citation>
    <scope>NUCLEOTIDE SEQUENCE</scope>
    <source>
        <strain evidence="2">DSM 9887</strain>
    </source>
</reference>
<dbReference type="EMBL" id="BJON01000020">
    <property type="protein sequence ID" value="GED71374.1"/>
    <property type="molecule type" value="Genomic_DNA"/>
</dbReference>
<accession>A0A0K9YNB1</accession>
<dbReference type="RefSeq" id="WP_049741684.1">
    <property type="nucleotide sequence ID" value="NZ_BJON01000020.1"/>
</dbReference>
<reference evidence="3" key="1">
    <citation type="submission" date="2015-07" db="EMBL/GenBank/DDBJ databases">
        <title>Genome sequencing project for genomic taxonomy and phylogenomics of Bacillus-like bacteria.</title>
        <authorList>
            <person name="Liu B."/>
            <person name="Wang J."/>
            <person name="Zhu Y."/>
            <person name="Liu G."/>
            <person name="Chen Q."/>
            <person name="Chen Z."/>
            <person name="Lan J."/>
            <person name="Che J."/>
            <person name="Ge C."/>
            <person name="Shi H."/>
            <person name="Pan Z."/>
            <person name="Liu X."/>
        </authorList>
    </citation>
    <scope>NUCLEOTIDE SEQUENCE [LARGE SCALE GENOMIC DNA]</scope>
    <source>
        <strain evidence="3">DSM 9887</strain>
    </source>
</reference>
<dbReference type="Proteomes" id="UP000319578">
    <property type="component" value="Unassembled WGS sequence"/>
</dbReference>
<proteinExistence type="predicted"/>
<evidence type="ECO:0000313" key="1">
    <source>
        <dbReference type="EMBL" id="GED71374.1"/>
    </source>
</evidence>
<evidence type="ECO:0000313" key="3">
    <source>
        <dbReference type="Proteomes" id="UP000036834"/>
    </source>
</evidence>
<evidence type="ECO:0000313" key="2">
    <source>
        <dbReference type="EMBL" id="KNB69655.1"/>
    </source>
</evidence>
<sequence length="149" mass="15542">MDELITLIDNHPKVDASGSGSTITITYYEEGTDGNTFMVTSSNPFQIAMLTGPFLSGGNDRQTESTTFTVQTGATGTGNITVKVDGVPYTVEVTAGLLPDQVAARIAMKLNADVVPGYVVTSTLSSPTITFISTTPSSDVSPNLTVSIE</sequence>
<dbReference type="AlphaFoldDB" id="A0A0K9YNB1"/>
<dbReference type="Proteomes" id="UP000036834">
    <property type="component" value="Unassembled WGS sequence"/>
</dbReference>
<protein>
    <submittedName>
        <fullName evidence="2">Uncharacterized protein</fullName>
    </submittedName>
</protein>
<gene>
    <name evidence="2" type="ORF">ADS79_27775</name>
    <name evidence="1" type="ORF">BRE01_50760</name>
</gene>
<comment type="caution">
    <text evidence="2">The sequence shown here is derived from an EMBL/GenBank/DDBJ whole genome shotgun (WGS) entry which is preliminary data.</text>
</comment>